<dbReference type="CDD" id="cd00093">
    <property type="entry name" value="HTH_XRE"/>
    <property type="match status" value="1"/>
</dbReference>
<dbReference type="OrthoDB" id="5679339at2"/>
<evidence type="ECO:0000313" key="3">
    <source>
        <dbReference type="Proteomes" id="UP000294829"/>
    </source>
</evidence>
<organism evidence="2 3">
    <name type="scientific">Sapientia aquatica</name>
    <dbReference type="NCBI Taxonomy" id="1549640"/>
    <lineage>
        <taxon>Bacteria</taxon>
        <taxon>Pseudomonadati</taxon>
        <taxon>Pseudomonadota</taxon>
        <taxon>Betaproteobacteria</taxon>
        <taxon>Burkholderiales</taxon>
        <taxon>Oxalobacteraceae</taxon>
        <taxon>Sapientia</taxon>
    </lineage>
</organism>
<protein>
    <submittedName>
        <fullName evidence="2">XRE family transcriptional regulator</fullName>
    </submittedName>
</protein>
<evidence type="ECO:0000313" key="2">
    <source>
        <dbReference type="EMBL" id="TDK68287.1"/>
    </source>
</evidence>
<dbReference type="Pfam" id="PF01381">
    <property type="entry name" value="HTH_3"/>
    <property type="match status" value="1"/>
</dbReference>
<dbReference type="InterPro" id="IPR010982">
    <property type="entry name" value="Lambda_DNA-bd_dom_sf"/>
</dbReference>
<dbReference type="Gene3D" id="1.10.260.40">
    <property type="entry name" value="lambda repressor-like DNA-binding domains"/>
    <property type="match status" value="1"/>
</dbReference>
<dbReference type="SUPFAM" id="SSF47413">
    <property type="entry name" value="lambda repressor-like DNA-binding domains"/>
    <property type="match status" value="1"/>
</dbReference>
<dbReference type="AlphaFoldDB" id="A0A4R5W5B4"/>
<dbReference type="SMART" id="SM00530">
    <property type="entry name" value="HTH_XRE"/>
    <property type="match status" value="1"/>
</dbReference>
<evidence type="ECO:0000259" key="1">
    <source>
        <dbReference type="PROSITE" id="PS50943"/>
    </source>
</evidence>
<dbReference type="InterPro" id="IPR001387">
    <property type="entry name" value="Cro/C1-type_HTH"/>
</dbReference>
<sequence>MKTLTDNVQILRDASGNPTFAVIPFAQYQALTLGKPVAEPTIPNHVVNAALDKGISAARAWREYLELTQAQVAQRMQITQSAYAQLEAKTHSRKSTRTKIAAALGIDPTQLDF</sequence>
<name>A0A4R5W5B4_9BURK</name>
<dbReference type="Proteomes" id="UP000294829">
    <property type="component" value="Unassembled WGS sequence"/>
</dbReference>
<reference evidence="2 3" key="1">
    <citation type="submission" date="2019-03" db="EMBL/GenBank/DDBJ databases">
        <title>Sapientia aquatica gen. nov., sp. nov., isolated from a crater lake.</title>
        <authorList>
            <person name="Felfoldi T."/>
            <person name="Szabo A."/>
            <person name="Toth E."/>
            <person name="Schumann P."/>
            <person name="Keki Z."/>
            <person name="Marialigeti K."/>
            <person name="Mathe I."/>
        </authorList>
    </citation>
    <scope>NUCLEOTIDE SEQUENCE [LARGE SCALE GENOMIC DNA]</scope>
    <source>
        <strain evidence="2 3">SA-152</strain>
    </source>
</reference>
<feature type="domain" description="HTH cro/C1-type" evidence="1">
    <location>
        <begin position="59"/>
        <end position="111"/>
    </location>
</feature>
<keyword evidence="3" id="KW-1185">Reference proteome</keyword>
<dbReference type="GO" id="GO:0003677">
    <property type="term" value="F:DNA binding"/>
    <property type="evidence" value="ECO:0007669"/>
    <property type="project" value="InterPro"/>
</dbReference>
<proteinExistence type="predicted"/>
<comment type="caution">
    <text evidence="2">The sequence shown here is derived from an EMBL/GenBank/DDBJ whole genome shotgun (WGS) entry which is preliminary data.</text>
</comment>
<accession>A0A4R5W5B4</accession>
<dbReference type="RefSeq" id="WP_133324807.1">
    <property type="nucleotide sequence ID" value="NZ_SMYL01000001.1"/>
</dbReference>
<dbReference type="EMBL" id="SMYL01000001">
    <property type="protein sequence ID" value="TDK68287.1"/>
    <property type="molecule type" value="Genomic_DNA"/>
</dbReference>
<dbReference type="PROSITE" id="PS50943">
    <property type="entry name" value="HTH_CROC1"/>
    <property type="match status" value="1"/>
</dbReference>
<gene>
    <name evidence="2" type="ORF">E2I14_01735</name>
</gene>